<organism evidence="4 5">
    <name type="scientific">Nitzschia inconspicua</name>
    <dbReference type="NCBI Taxonomy" id="303405"/>
    <lineage>
        <taxon>Eukaryota</taxon>
        <taxon>Sar</taxon>
        <taxon>Stramenopiles</taxon>
        <taxon>Ochrophyta</taxon>
        <taxon>Bacillariophyta</taxon>
        <taxon>Bacillariophyceae</taxon>
        <taxon>Bacillariophycidae</taxon>
        <taxon>Bacillariales</taxon>
        <taxon>Bacillariaceae</taxon>
        <taxon>Nitzschia</taxon>
    </lineage>
</organism>
<feature type="transmembrane region" description="Helical" evidence="2">
    <location>
        <begin position="281"/>
        <end position="301"/>
    </location>
</feature>
<evidence type="ECO:0000313" key="4">
    <source>
        <dbReference type="EMBL" id="KAG7356329.1"/>
    </source>
</evidence>
<reference evidence="4" key="1">
    <citation type="journal article" date="2021" name="Sci. Rep.">
        <title>Diploid genomic architecture of Nitzschia inconspicua, an elite biomass production diatom.</title>
        <authorList>
            <person name="Oliver A."/>
            <person name="Podell S."/>
            <person name="Pinowska A."/>
            <person name="Traller J.C."/>
            <person name="Smith S.R."/>
            <person name="McClure R."/>
            <person name="Beliaev A."/>
            <person name="Bohutskyi P."/>
            <person name="Hill E.A."/>
            <person name="Rabines A."/>
            <person name="Zheng H."/>
            <person name="Allen L.Z."/>
            <person name="Kuo A."/>
            <person name="Grigoriev I.V."/>
            <person name="Allen A.E."/>
            <person name="Hazlebeck D."/>
            <person name="Allen E.E."/>
        </authorList>
    </citation>
    <scope>NUCLEOTIDE SEQUENCE</scope>
    <source>
        <strain evidence="4">Hildebrandi</strain>
    </source>
</reference>
<keyword evidence="3" id="KW-0732">Signal</keyword>
<keyword evidence="2" id="KW-1133">Transmembrane helix</keyword>
<gene>
    <name evidence="4" type="ORF">IV203_001015</name>
</gene>
<sequence length="322" mass="34634">MKLLLTTAAALALTVSIVDAATRVAVIELGATGTVRRTTTSSNLETSVDGVASFWSALHGYGRKLQHAGMPVVPDLFSRPDSGVVVGLTGVDLDDNMPTLSHLLNEEDRAEGVVGHMTVPGKQCQNMMNNVKKITSVDSTSTISSTFQTQAQNSGGVSGLKVDVTSSNAAEVDAQIAALLKDISLEDGKTVVLHLVVEEEDGAERRRTLARRLEEAQGENQQGGQQQAENAEGENNADGQNNAQGNNNNNNGGFYGYGYFNGYGEYVTPYKTMFQIQYFNVVLWTAVGLVAVLFFSIYLMVYMPLMADTLLFGETARMSQDD</sequence>
<evidence type="ECO:0000256" key="1">
    <source>
        <dbReference type="SAM" id="MobiDB-lite"/>
    </source>
</evidence>
<evidence type="ECO:0000313" key="5">
    <source>
        <dbReference type="Proteomes" id="UP000693970"/>
    </source>
</evidence>
<proteinExistence type="predicted"/>
<protein>
    <submittedName>
        <fullName evidence="4">Uncharacterized protein</fullName>
    </submittedName>
</protein>
<dbReference type="OrthoDB" id="42328at2759"/>
<reference evidence="4" key="2">
    <citation type="submission" date="2021-04" db="EMBL/GenBank/DDBJ databases">
        <authorList>
            <person name="Podell S."/>
        </authorList>
    </citation>
    <scope>NUCLEOTIDE SEQUENCE</scope>
    <source>
        <strain evidence="4">Hildebrandi</strain>
    </source>
</reference>
<keyword evidence="2" id="KW-0812">Transmembrane</keyword>
<evidence type="ECO:0000256" key="2">
    <source>
        <dbReference type="SAM" id="Phobius"/>
    </source>
</evidence>
<dbReference type="Proteomes" id="UP000693970">
    <property type="component" value="Unassembled WGS sequence"/>
</dbReference>
<evidence type="ECO:0000256" key="3">
    <source>
        <dbReference type="SAM" id="SignalP"/>
    </source>
</evidence>
<feature type="region of interest" description="Disordered" evidence="1">
    <location>
        <begin position="214"/>
        <end position="248"/>
    </location>
</feature>
<dbReference type="AlphaFoldDB" id="A0A9K3L607"/>
<feature type="chain" id="PRO_5039943248" evidence="3">
    <location>
        <begin position="21"/>
        <end position="322"/>
    </location>
</feature>
<accession>A0A9K3L607</accession>
<name>A0A9K3L607_9STRA</name>
<keyword evidence="5" id="KW-1185">Reference proteome</keyword>
<comment type="caution">
    <text evidence="4">The sequence shown here is derived from an EMBL/GenBank/DDBJ whole genome shotgun (WGS) entry which is preliminary data.</text>
</comment>
<dbReference type="EMBL" id="JAGRRH010000015">
    <property type="protein sequence ID" value="KAG7356329.1"/>
    <property type="molecule type" value="Genomic_DNA"/>
</dbReference>
<feature type="compositionally biased region" description="Low complexity" evidence="1">
    <location>
        <begin position="218"/>
        <end position="248"/>
    </location>
</feature>
<feature type="signal peptide" evidence="3">
    <location>
        <begin position="1"/>
        <end position="20"/>
    </location>
</feature>
<keyword evidence="2" id="KW-0472">Membrane</keyword>